<evidence type="ECO:0000256" key="11">
    <source>
        <dbReference type="RuleBase" id="RU003540"/>
    </source>
</evidence>
<dbReference type="InterPro" id="IPR026876">
    <property type="entry name" value="Fn3_assoc_repeat"/>
</dbReference>
<feature type="region of interest" description="Disordered" evidence="12">
    <location>
        <begin position="255"/>
        <end position="285"/>
    </location>
</feature>
<evidence type="ECO:0000256" key="4">
    <source>
        <dbReference type="ARBA" id="ARBA00022737"/>
    </source>
</evidence>
<feature type="region of interest" description="Disordered" evidence="12">
    <location>
        <begin position="338"/>
        <end position="381"/>
    </location>
</feature>
<evidence type="ECO:0000256" key="1">
    <source>
        <dbReference type="ARBA" id="ARBA00004340"/>
    </source>
</evidence>
<evidence type="ECO:0000256" key="5">
    <source>
        <dbReference type="ARBA" id="ARBA00022837"/>
    </source>
</evidence>
<dbReference type="FunFam" id="1.10.220.10:FF:000002">
    <property type="entry name" value="Annexin"/>
    <property type="match status" value="2"/>
</dbReference>
<evidence type="ECO:0000256" key="2">
    <source>
        <dbReference type="ARBA" id="ARBA00004550"/>
    </source>
</evidence>
<dbReference type="AlphaFoldDB" id="A0A7I8W1R1"/>
<dbReference type="GO" id="GO:0005886">
    <property type="term" value="C:plasma membrane"/>
    <property type="evidence" value="ECO:0007669"/>
    <property type="project" value="TreeGrafter"/>
</dbReference>
<dbReference type="Gene3D" id="1.10.220.10">
    <property type="entry name" value="Annexin"/>
    <property type="match status" value="8"/>
</dbReference>
<dbReference type="GO" id="GO:0012506">
    <property type="term" value="C:vesicle membrane"/>
    <property type="evidence" value="ECO:0007669"/>
    <property type="project" value="TreeGrafter"/>
</dbReference>
<comment type="subcellular location">
    <subcellularLocation>
        <location evidence="1">Host cell</location>
    </subcellularLocation>
    <subcellularLocation>
        <location evidence="2">Secreted</location>
        <location evidence="2">Extracellular exosome</location>
    </subcellularLocation>
    <subcellularLocation>
        <location evidence="10">Tegument</location>
    </subcellularLocation>
</comment>
<reference evidence="13 14" key="1">
    <citation type="submission" date="2020-08" db="EMBL/GenBank/DDBJ databases">
        <authorList>
            <person name="Hejnol A."/>
        </authorList>
    </citation>
    <scope>NUCLEOTIDE SEQUENCE [LARGE SCALE GENOMIC DNA]</scope>
</reference>
<dbReference type="GO" id="GO:0043657">
    <property type="term" value="C:host cell"/>
    <property type="evidence" value="ECO:0007669"/>
    <property type="project" value="UniProtKB-SubCell"/>
</dbReference>
<keyword evidence="7 11" id="KW-0111">Calcium/phospholipid-binding</keyword>
<dbReference type="Proteomes" id="UP000549394">
    <property type="component" value="Unassembled WGS sequence"/>
</dbReference>
<dbReference type="PROSITE" id="PS51897">
    <property type="entry name" value="ANNEXIN_2"/>
    <property type="match status" value="8"/>
</dbReference>
<comment type="function">
    <text evidence="9">Involved in reproduction of the worm. Involved in host-parasite interaction. Delivered into the host cell by means of parasite exosomes. Binds to acidic phospholipid membranes in a calcium-dependent manner in vitro. Causes aggregation of liposomes in the presence of calcium, but not in its absence. Likely to promote membrane fusion. May provide structural integrity within the tegument.</text>
</comment>
<dbReference type="FunFam" id="1.10.220.10:FF:000001">
    <property type="entry name" value="Annexin"/>
    <property type="match status" value="2"/>
</dbReference>
<dbReference type="InterPro" id="IPR018502">
    <property type="entry name" value="Annexin_repeat"/>
</dbReference>
<dbReference type="PROSITE" id="PS00223">
    <property type="entry name" value="ANNEXIN_1"/>
    <property type="match status" value="4"/>
</dbReference>
<dbReference type="OrthoDB" id="37886at2759"/>
<feature type="region of interest" description="Disordered" evidence="12">
    <location>
        <begin position="757"/>
        <end position="790"/>
    </location>
</feature>
<gene>
    <name evidence="13" type="ORF">DGYR_LOCUS9978</name>
</gene>
<feature type="compositionally biased region" description="Low complexity" evidence="12">
    <location>
        <begin position="367"/>
        <end position="377"/>
    </location>
</feature>
<accession>A0A7I8W1R1</accession>
<dbReference type="GO" id="GO:0005737">
    <property type="term" value="C:cytoplasm"/>
    <property type="evidence" value="ECO:0007669"/>
    <property type="project" value="TreeGrafter"/>
</dbReference>
<dbReference type="Pfam" id="PF00191">
    <property type="entry name" value="Annexin"/>
    <property type="match status" value="8"/>
</dbReference>
<evidence type="ECO:0000256" key="10">
    <source>
        <dbReference type="ARBA" id="ARBA00060393"/>
    </source>
</evidence>
<dbReference type="PRINTS" id="PR00196">
    <property type="entry name" value="ANNEXIN"/>
</dbReference>
<comment type="similarity">
    <text evidence="3 11">Belongs to the annexin family.</text>
</comment>
<dbReference type="GO" id="GO:0001786">
    <property type="term" value="F:phosphatidylserine binding"/>
    <property type="evidence" value="ECO:0007669"/>
    <property type="project" value="TreeGrafter"/>
</dbReference>
<evidence type="ECO:0000256" key="8">
    <source>
        <dbReference type="ARBA" id="ARBA00037210"/>
    </source>
</evidence>
<keyword evidence="14" id="KW-1185">Reference proteome</keyword>
<keyword evidence="6 11" id="KW-0041">Annexin</keyword>
<dbReference type="Pfam" id="PF13287">
    <property type="entry name" value="Fn3_assoc"/>
    <property type="match status" value="1"/>
</dbReference>
<dbReference type="FunFam" id="1.10.220.10:FF:000003">
    <property type="entry name" value="Annexin"/>
    <property type="match status" value="2"/>
</dbReference>
<dbReference type="GO" id="GO:0005634">
    <property type="term" value="C:nucleus"/>
    <property type="evidence" value="ECO:0007669"/>
    <property type="project" value="TreeGrafter"/>
</dbReference>
<evidence type="ECO:0000256" key="9">
    <source>
        <dbReference type="ARBA" id="ARBA00059330"/>
    </source>
</evidence>
<dbReference type="SUPFAM" id="SSF47874">
    <property type="entry name" value="Annexin"/>
    <property type="match status" value="2"/>
</dbReference>
<dbReference type="PANTHER" id="PTHR10502:SF239">
    <property type="entry name" value="ANNEXIN A7"/>
    <property type="match status" value="1"/>
</dbReference>
<dbReference type="InterPro" id="IPR001464">
    <property type="entry name" value="Annexin"/>
</dbReference>
<dbReference type="InterPro" id="IPR037104">
    <property type="entry name" value="Annexin_sf"/>
</dbReference>
<organism evidence="13 14">
    <name type="scientific">Dimorphilus gyrociliatus</name>
    <dbReference type="NCBI Taxonomy" id="2664684"/>
    <lineage>
        <taxon>Eukaryota</taxon>
        <taxon>Metazoa</taxon>
        <taxon>Spiralia</taxon>
        <taxon>Lophotrochozoa</taxon>
        <taxon>Annelida</taxon>
        <taxon>Polychaeta</taxon>
        <taxon>Polychaeta incertae sedis</taxon>
        <taxon>Dinophilidae</taxon>
        <taxon>Dimorphilus</taxon>
    </lineage>
</organism>
<evidence type="ECO:0000256" key="7">
    <source>
        <dbReference type="ARBA" id="ARBA00023302"/>
    </source>
</evidence>
<evidence type="ECO:0000313" key="14">
    <source>
        <dbReference type="Proteomes" id="UP000549394"/>
    </source>
</evidence>
<keyword evidence="5 11" id="KW-0106">Calcium</keyword>
<dbReference type="FunFam" id="1.10.220.10:FF:000004">
    <property type="entry name" value="Annexin"/>
    <property type="match status" value="2"/>
</dbReference>
<feature type="compositionally biased region" description="Basic and acidic residues" evidence="12">
    <location>
        <begin position="268"/>
        <end position="285"/>
    </location>
</feature>
<dbReference type="GO" id="GO:0005576">
    <property type="term" value="C:extracellular region"/>
    <property type="evidence" value="ECO:0007669"/>
    <property type="project" value="UniProtKB-SubCell"/>
</dbReference>
<protein>
    <recommendedName>
        <fullName evidence="11">Annexin</fullName>
    </recommendedName>
</protein>
<feature type="compositionally biased region" description="Acidic residues" evidence="12">
    <location>
        <begin position="761"/>
        <end position="780"/>
    </location>
</feature>
<comment type="caution">
    <text evidence="13">The sequence shown here is derived from an EMBL/GenBank/DDBJ whole genome shotgun (WGS) entry which is preliminary data.</text>
</comment>
<dbReference type="SMART" id="SM00335">
    <property type="entry name" value="ANX"/>
    <property type="match status" value="8"/>
</dbReference>
<comment type="function">
    <text evidence="8">Calcium/phospholipid-binding protein which promotes membrane fusion and is involved in exocytosis.</text>
</comment>
<dbReference type="PANTHER" id="PTHR10502">
    <property type="entry name" value="ANNEXIN"/>
    <property type="match status" value="1"/>
</dbReference>
<comment type="domain">
    <text evidence="11">A pair of annexin repeats may form one binding site for calcium and phospholipid.</text>
</comment>
<dbReference type="EMBL" id="CAJFCJ010000016">
    <property type="protein sequence ID" value="CAD5122128.1"/>
    <property type="molecule type" value="Genomic_DNA"/>
</dbReference>
<proteinExistence type="inferred from homology"/>
<keyword evidence="4 11" id="KW-0677">Repeat</keyword>
<evidence type="ECO:0000256" key="6">
    <source>
        <dbReference type="ARBA" id="ARBA00023216"/>
    </source>
</evidence>
<evidence type="ECO:0000256" key="12">
    <source>
        <dbReference type="SAM" id="MobiDB-lite"/>
    </source>
</evidence>
<dbReference type="GO" id="GO:0005544">
    <property type="term" value="F:calcium-dependent phospholipid binding"/>
    <property type="evidence" value="ECO:0007669"/>
    <property type="project" value="UniProtKB-KW"/>
</dbReference>
<name>A0A7I8W1R1_9ANNE</name>
<evidence type="ECO:0000256" key="3">
    <source>
        <dbReference type="ARBA" id="ARBA00007831"/>
    </source>
</evidence>
<sequence length="1094" mass="122864">MPSAGALIAPVITTISRDGRSGQKIDTSTFVMLDTDSQNCKMYFTTDGTKPNPFQLKLAGREVTFRYSGPFTLKPGKRTLKAIAVSRDGLQESNVVTRTFSVDDVGEPTEADENWLASLDEEDLKRTRRSCPTISTGVPKMTHSSKSKIKEAWGNTTASYISHSDGKHEHVPGVDGPTESHVQVPENGGFIPTNYSGTQYNFWGVAPAAFPAPGNGVSYPYHSQLGSMTQQMLNNLNRNSQQISVEDMRKMLQEEAKKALPPPQPEPKIVEVEREPPLKDRSSGSWREQVDHLYAHIIDKCQKNANLRAKFANSKLGRVTSVEFDGEERGFLLTVAVARTDKPPPTAKPVKPVKPPSPPKPAPAPAPVKAKPKPTVTKTKRPIVPPKEMKKEERLKREDPYFVQEDYEQDRRKKKKKVLKVPKKSYVDSYFLMEDYEQEGTLKPWPSFNAERDCEILRKAMKGIGTDEKAIINVMTYRSSVQRQEIYTMFKTMFGKDLKKEFDSELSGNFNQICQALCLGAAEYDASEIHRAIDGLGTDEDALVEILCTRTNQQIERVKQLYKKMYNVEMEKDVIDDTSGHFKRLLVSQIQANRDESTKYDQTAAKADAKALYDAGEGKWGTDESKFNEILCSRSFAHLRATFNAYAEISKKDIEDAIKSEFSGDIMQGLLAVVRCIRDKPAYFAKRLQKAMKGLGTDDDALLRVVITRCECDMVQIKEAFQKNYSGSLAEWIKDDTSGDYLEALLALIGERAAPVPSAEDLAEAEPEPELEEYEEETLPEDPTLLPADPFDPKRDCEILRKAMKGFGTDEAAIISVMGHRSFEQRADIVKMYKTMFGKDLVKELKSETSGNFAQLLESLCLDAITFDAKELKKAMKGMGTDENALIEIICTRSTAQMAAIVERYKELYSKTLEDDIISDTSGHFKRLLVALVQANRPDTGNTIDRAKARKDANDLFKAGEEKWGTDESRFNVILCSRSFGQLRATFEEYQKLSNKTIEKSIESEMSGDLKKGMLTVIACIRNKSEQFAKMLHKSMKGLGTDDNSLIRILVTRCEVDMVQIKEKFQSLYKQTLAEFIKDDTSGDYRKLLLSLIG</sequence>
<dbReference type="GO" id="GO:0005509">
    <property type="term" value="F:calcium ion binding"/>
    <property type="evidence" value="ECO:0007669"/>
    <property type="project" value="InterPro"/>
</dbReference>
<dbReference type="InterPro" id="IPR018252">
    <property type="entry name" value="Annexin_repeat_CS"/>
</dbReference>
<evidence type="ECO:0000313" key="13">
    <source>
        <dbReference type="EMBL" id="CAD5122128.1"/>
    </source>
</evidence>
<feature type="compositionally biased region" description="Pro residues" evidence="12">
    <location>
        <begin position="343"/>
        <end position="366"/>
    </location>
</feature>